<dbReference type="InterPro" id="IPR051350">
    <property type="entry name" value="WD_repeat-ST_regulator"/>
</dbReference>
<organism evidence="4 5">
    <name type="scientific">Rhizoctonia solani</name>
    <dbReference type="NCBI Taxonomy" id="456999"/>
    <lineage>
        <taxon>Eukaryota</taxon>
        <taxon>Fungi</taxon>
        <taxon>Dikarya</taxon>
        <taxon>Basidiomycota</taxon>
        <taxon>Agaricomycotina</taxon>
        <taxon>Agaricomycetes</taxon>
        <taxon>Cantharellales</taxon>
        <taxon>Ceratobasidiaceae</taxon>
        <taxon>Rhizoctonia</taxon>
    </lineage>
</organism>
<dbReference type="Proteomes" id="UP000663853">
    <property type="component" value="Unassembled WGS sequence"/>
</dbReference>
<dbReference type="Gene3D" id="2.130.10.10">
    <property type="entry name" value="YVTN repeat-like/Quinoprotein amine dehydrogenase"/>
    <property type="match status" value="1"/>
</dbReference>
<gene>
    <name evidence="4" type="ORF">RDB_LOCUS163117</name>
</gene>
<reference evidence="4" key="1">
    <citation type="submission" date="2021-01" db="EMBL/GenBank/DDBJ databases">
        <authorList>
            <person name="Kaushik A."/>
        </authorList>
    </citation>
    <scope>NUCLEOTIDE SEQUENCE</scope>
    <source>
        <strain evidence="4">AG6-10EEA</strain>
    </source>
</reference>
<dbReference type="AlphaFoldDB" id="A0A8H3DMH2"/>
<proteinExistence type="predicted"/>
<dbReference type="PROSITE" id="PS50294">
    <property type="entry name" value="WD_REPEATS_REGION"/>
    <property type="match status" value="1"/>
</dbReference>
<dbReference type="EMBL" id="CAJMXA010003941">
    <property type="protein sequence ID" value="CAE6527810.1"/>
    <property type="molecule type" value="Genomic_DNA"/>
</dbReference>
<evidence type="ECO:0000256" key="2">
    <source>
        <dbReference type="ARBA" id="ARBA00022737"/>
    </source>
</evidence>
<dbReference type="SUPFAM" id="SSF50978">
    <property type="entry name" value="WD40 repeat-like"/>
    <property type="match status" value="1"/>
</dbReference>
<dbReference type="InterPro" id="IPR036322">
    <property type="entry name" value="WD40_repeat_dom_sf"/>
</dbReference>
<dbReference type="InterPro" id="IPR001680">
    <property type="entry name" value="WD40_rpt"/>
</dbReference>
<name>A0A8H3DMH2_9AGAM</name>
<dbReference type="SMART" id="SM00320">
    <property type="entry name" value="WD40"/>
    <property type="match status" value="2"/>
</dbReference>
<dbReference type="PANTHER" id="PTHR22838:SF0">
    <property type="entry name" value="WD REPEAT-CONTAINING PROTEIN 26"/>
    <property type="match status" value="1"/>
</dbReference>
<accession>A0A8H3DMH2</accession>
<protein>
    <submittedName>
        <fullName evidence="4">Uncharacterized protein</fullName>
    </submittedName>
</protein>
<keyword evidence="2" id="KW-0677">Repeat</keyword>
<dbReference type="GO" id="GO:0034657">
    <property type="term" value="C:GID complex"/>
    <property type="evidence" value="ECO:0007669"/>
    <property type="project" value="TreeGrafter"/>
</dbReference>
<evidence type="ECO:0000313" key="4">
    <source>
        <dbReference type="EMBL" id="CAE6527810.1"/>
    </source>
</evidence>
<evidence type="ECO:0000256" key="3">
    <source>
        <dbReference type="PROSITE-ProRule" id="PRU00221"/>
    </source>
</evidence>
<evidence type="ECO:0000313" key="5">
    <source>
        <dbReference type="Proteomes" id="UP000663853"/>
    </source>
</evidence>
<dbReference type="PANTHER" id="PTHR22838">
    <property type="entry name" value="WD REPEAT PROTEIN 26-RELATED"/>
    <property type="match status" value="1"/>
</dbReference>
<evidence type="ECO:0000256" key="1">
    <source>
        <dbReference type="ARBA" id="ARBA00022574"/>
    </source>
</evidence>
<dbReference type="InterPro" id="IPR015943">
    <property type="entry name" value="WD40/YVTN_repeat-like_dom_sf"/>
</dbReference>
<feature type="repeat" description="WD" evidence="3">
    <location>
        <begin position="133"/>
        <end position="174"/>
    </location>
</feature>
<dbReference type="Pfam" id="PF00400">
    <property type="entry name" value="WD40"/>
    <property type="match status" value="1"/>
</dbReference>
<dbReference type="PROSITE" id="PS50082">
    <property type="entry name" value="WD_REPEATS_2"/>
    <property type="match status" value="1"/>
</dbReference>
<dbReference type="GO" id="GO:0043161">
    <property type="term" value="P:proteasome-mediated ubiquitin-dependent protein catabolic process"/>
    <property type="evidence" value="ECO:0007669"/>
    <property type="project" value="TreeGrafter"/>
</dbReference>
<keyword evidence="1 3" id="KW-0853">WD repeat</keyword>
<sequence length="406" mass="46477">MPVVNMDSGDIPRVRDYSGKRVYLDSGKANEVAETGLLFQGTRMPNTVMSQAALDTSSFNIPGQNAKFKAIVRRVIHMLRITPQPWPGHWANFTPPIDMMPTSSRDLIQNRLIPQRIRTYVPMLRTLHPGQLLNGHLGLVKHLQFSPNGQFLATCSWDRTALIWKVGPGPSMTVELVHSLVQNDQVGGLVTQVVWSPSGDQLLTKQRKCIRLWIPKTRVCWRTIPRDRDVQSITWMPRSSSIFISVEWNTGPQKDNHAYPSENIEGSNLVVIGVGGGVDRMERTYYLERLQVWDVKVMPDEERVVCVATLLQSRTNDQPINSRYEKRILIYNLRTMEVERRADSKNIIMPCLHFTNRAAKFLFCKMSEISHLQRLAITLLYHTKIRPLRRLGVSMRLRCLEKMGLG</sequence>
<comment type="caution">
    <text evidence="4">The sequence shown here is derived from an EMBL/GenBank/DDBJ whole genome shotgun (WGS) entry which is preliminary data.</text>
</comment>